<evidence type="ECO:0000313" key="1">
    <source>
        <dbReference type="EMBL" id="SKC50873.1"/>
    </source>
</evidence>
<proteinExistence type="predicted"/>
<keyword evidence="2" id="KW-1185">Reference proteome</keyword>
<dbReference type="Proteomes" id="UP000190961">
    <property type="component" value="Unassembled WGS sequence"/>
</dbReference>
<accession>A0A1T5JI87</accession>
<evidence type="ECO:0000313" key="2">
    <source>
        <dbReference type="Proteomes" id="UP000190961"/>
    </source>
</evidence>
<gene>
    <name evidence="1" type="ORF">SAMN05660236_1099</name>
</gene>
<dbReference type="AlphaFoldDB" id="A0A1T5JI87"/>
<dbReference type="STRING" id="688867.SAMN05660236_1099"/>
<organism evidence="1 2">
    <name type="scientific">Ohtaekwangia koreensis</name>
    <dbReference type="NCBI Taxonomy" id="688867"/>
    <lineage>
        <taxon>Bacteria</taxon>
        <taxon>Pseudomonadati</taxon>
        <taxon>Bacteroidota</taxon>
        <taxon>Cytophagia</taxon>
        <taxon>Cytophagales</taxon>
        <taxon>Fulvivirgaceae</taxon>
        <taxon>Ohtaekwangia</taxon>
    </lineage>
</organism>
<name>A0A1T5JI87_9BACT</name>
<dbReference type="EMBL" id="FUZU01000001">
    <property type="protein sequence ID" value="SKC50873.1"/>
    <property type="molecule type" value="Genomic_DNA"/>
</dbReference>
<reference evidence="1 2" key="1">
    <citation type="submission" date="2017-02" db="EMBL/GenBank/DDBJ databases">
        <authorList>
            <person name="Peterson S.W."/>
        </authorList>
    </citation>
    <scope>NUCLEOTIDE SEQUENCE [LARGE SCALE GENOMIC DNA]</scope>
    <source>
        <strain evidence="1 2">DSM 25262</strain>
    </source>
</reference>
<protein>
    <submittedName>
        <fullName evidence="1">Uncharacterized protein</fullName>
    </submittedName>
</protein>
<sequence length="47" mass="5717">MIFLHITTNYRVRTTALKDWLYQPLQVQFITYFYKPYVAITPVYSLV</sequence>